<dbReference type="Pfam" id="PF19343">
    <property type="entry name" value="HAM1_N"/>
    <property type="match status" value="1"/>
</dbReference>
<accession>A0ABR2WKQ8</accession>
<dbReference type="InterPro" id="IPR027842">
    <property type="entry name" value="HAM1-like_C"/>
</dbReference>
<feature type="region of interest" description="Disordered" evidence="1">
    <location>
        <begin position="615"/>
        <end position="660"/>
    </location>
</feature>
<keyword evidence="5" id="KW-1185">Reference proteome</keyword>
<name>A0ABR2WKQ8_9FUNG</name>
<comment type="caution">
    <text evidence="4">The sequence shown here is derived from an EMBL/GenBank/DDBJ whole genome shotgun (WGS) entry which is preliminary data.</text>
</comment>
<evidence type="ECO:0000259" key="3">
    <source>
        <dbReference type="Pfam" id="PF19343"/>
    </source>
</evidence>
<evidence type="ECO:0000313" key="4">
    <source>
        <dbReference type="EMBL" id="KAK9762047.1"/>
    </source>
</evidence>
<dbReference type="EMBL" id="JASJQH010001111">
    <property type="protein sequence ID" value="KAK9762047.1"/>
    <property type="molecule type" value="Genomic_DNA"/>
</dbReference>
<dbReference type="InterPro" id="IPR045967">
    <property type="entry name" value="HAM1-like_N"/>
</dbReference>
<organism evidence="4 5">
    <name type="scientific">Basidiobolus ranarum</name>
    <dbReference type="NCBI Taxonomy" id="34480"/>
    <lineage>
        <taxon>Eukaryota</taxon>
        <taxon>Fungi</taxon>
        <taxon>Fungi incertae sedis</taxon>
        <taxon>Zoopagomycota</taxon>
        <taxon>Entomophthoromycotina</taxon>
        <taxon>Basidiobolomycetes</taxon>
        <taxon>Basidiobolales</taxon>
        <taxon>Basidiobolaceae</taxon>
        <taxon>Basidiobolus</taxon>
    </lineage>
</organism>
<feature type="domain" description="HAM1-like N-terminal" evidence="3">
    <location>
        <begin position="141"/>
        <end position="535"/>
    </location>
</feature>
<dbReference type="Gene3D" id="3.15.10.10">
    <property type="entry name" value="Bactericidal permeability-increasing protein, domain 1"/>
    <property type="match status" value="1"/>
</dbReference>
<dbReference type="InterPro" id="IPR017943">
    <property type="entry name" value="Bactericidal_perm-incr_a/b_dom"/>
</dbReference>
<feature type="domain" description="HAM1-like C-terminal" evidence="2">
    <location>
        <begin position="553"/>
        <end position="618"/>
    </location>
</feature>
<sequence>MSPAGKRVMADTERLVESTQTMLAEKNSNNQLQNAIYHSGQAGQTMSGGNDLQQTRSELAGRAEEARDLAGEGADRISRVAWLLVTSSQFRRLINDVTNIFQEVVQTNVPGHPGQQGNTTVDPVTGQSTYPHTQPDPYQANARGQEMEPREAANTVQSTVRDTAAPAYFLAKETARPHVQQAEQGNISATDAVTGAAKDMQAGIEQKLANVELSPEQRDHLINRLKAVLREVQGNPEFQSAVDELIEVLSRLKRHGLNASDKLQDTANAKQEVGADDLEVAQANAKDLVESFAGNKSLDPLLNSFRELSVRLENDRELSQYIEDVKTFILRSIREYEYVDRPGYTDDANRLIERAHNITEGKYRGQFEQISREVSEFNRAIQSDRTTQRFANDLESLTQSLFLDENGNPTVKYDLVKDFAKLIPIIAQKLEYLPLPRIEQSDEKMDMVLDNVVIECGNIAPNFVHLKTDTVVDTNPQAKQNVHNKAFIKFTHVQVRAKNIAFYYKKKTFPKLSDVGYIDLDMPEDGIELDMTVDTNPATGKAHVFKVLECNTRVNDLKLKIHGSKHDTTYKLLSPIINSRVKKVIEQVVPEKLTEMMTNIDNQLAIATEQALANAQRNQGVEHQTTDPLHPTQQVDPKWGSKAYNPTNTSHPANNNVYQH</sequence>
<evidence type="ECO:0000256" key="1">
    <source>
        <dbReference type="SAM" id="MobiDB-lite"/>
    </source>
</evidence>
<dbReference type="Pfam" id="PF14613">
    <property type="entry name" value="HAM1_C"/>
    <property type="match status" value="1"/>
</dbReference>
<protein>
    <submittedName>
        <fullName evidence="4">Uncharacterized protein</fullName>
    </submittedName>
</protein>
<dbReference type="PANTHER" id="PTHR31138:SF1">
    <property type="entry name" value="PDZ DOMAIN-CONTAINING PROTEIN"/>
    <property type="match status" value="1"/>
</dbReference>
<feature type="compositionally biased region" description="Polar residues" evidence="1">
    <location>
        <begin position="615"/>
        <end position="635"/>
    </location>
</feature>
<dbReference type="PANTHER" id="PTHR31138">
    <property type="entry name" value="CHROMOSOME 19, WHOLE GENOME SHOTGUN SEQUENCE"/>
    <property type="match status" value="1"/>
</dbReference>
<dbReference type="SUPFAM" id="SSF55394">
    <property type="entry name" value="Bactericidal permeability-increasing protein, BPI"/>
    <property type="match status" value="1"/>
</dbReference>
<feature type="compositionally biased region" description="Polar residues" evidence="1">
    <location>
        <begin position="644"/>
        <end position="660"/>
    </location>
</feature>
<proteinExistence type="predicted"/>
<evidence type="ECO:0000259" key="2">
    <source>
        <dbReference type="Pfam" id="PF14613"/>
    </source>
</evidence>
<evidence type="ECO:0000313" key="5">
    <source>
        <dbReference type="Proteomes" id="UP001479436"/>
    </source>
</evidence>
<dbReference type="Proteomes" id="UP001479436">
    <property type="component" value="Unassembled WGS sequence"/>
</dbReference>
<gene>
    <name evidence="4" type="ORF">K7432_012574</name>
</gene>
<reference evidence="4 5" key="1">
    <citation type="submission" date="2023-04" db="EMBL/GenBank/DDBJ databases">
        <title>Genome of Basidiobolus ranarum AG-B5.</title>
        <authorList>
            <person name="Stajich J.E."/>
            <person name="Carter-House D."/>
            <person name="Gryganskyi A."/>
        </authorList>
    </citation>
    <scope>NUCLEOTIDE SEQUENCE [LARGE SCALE GENOMIC DNA]</scope>
    <source>
        <strain evidence="4 5">AG-B5</strain>
    </source>
</reference>